<keyword evidence="2" id="KW-0547">Nucleotide-binding</keyword>
<dbReference type="PANTHER" id="PTHR43087">
    <property type="entry name" value="LYSINE/ARGININE/ORNITHINE TRANSPORT SYSTEM KINASE"/>
    <property type="match status" value="1"/>
</dbReference>
<dbReference type="Pfam" id="PF03308">
    <property type="entry name" value="MeaB"/>
    <property type="match status" value="1"/>
</dbReference>
<dbReference type="CDD" id="cd03114">
    <property type="entry name" value="MMAA-like"/>
    <property type="match status" value="1"/>
</dbReference>
<dbReference type="AlphaFoldDB" id="A0A831TGB4"/>
<comment type="similarity">
    <text evidence="1">Belongs to the SIMIBI class G3E GTPase family. ArgK/MeaB subfamily.</text>
</comment>
<dbReference type="InterPro" id="IPR005129">
    <property type="entry name" value="GTPase_ArgK"/>
</dbReference>
<evidence type="ECO:0000256" key="1">
    <source>
        <dbReference type="ARBA" id="ARBA00009625"/>
    </source>
</evidence>
<evidence type="ECO:0000313" key="7">
    <source>
        <dbReference type="EMBL" id="HEG91491.1"/>
    </source>
</evidence>
<organism evidence="7">
    <name type="scientific">Thermorudis peleae</name>
    <dbReference type="NCBI Taxonomy" id="1382356"/>
    <lineage>
        <taxon>Bacteria</taxon>
        <taxon>Pseudomonadati</taxon>
        <taxon>Thermomicrobiota</taxon>
        <taxon>Thermomicrobia</taxon>
        <taxon>Thermomicrobia incertae sedis</taxon>
        <taxon>Thermorudis</taxon>
    </lineage>
</organism>
<name>A0A831TGB4_9BACT</name>
<accession>A0A831TGB4</accession>
<gene>
    <name evidence="7" type="primary">meaB</name>
    <name evidence="7" type="ORF">ENP34_08615</name>
</gene>
<dbReference type="InterPro" id="IPR027417">
    <property type="entry name" value="P-loop_NTPase"/>
</dbReference>
<comment type="caution">
    <text evidence="7">The sequence shown here is derived from an EMBL/GenBank/DDBJ whole genome shotgun (WGS) entry which is preliminary data.</text>
</comment>
<protein>
    <submittedName>
        <fullName evidence="7">Methylmalonyl Co-A mutase-associated GTPase MeaB</fullName>
    </submittedName>
</protein>
<dbReference type="InterPro" id="IPR003593">
    <property type="entry name" value="AAA+_ATPase"/>
</dbReference>
<keyword evidence="3" id="KW-0378">Hydrolase</keyword>
<dbReference type="Gene3D" id="3.40.50.300">
    <property type="entry name" value="P-loop containing nucleotide triphosphate hydrolases"/>
    <property type="match status" value="1"/>
</dbReference>
<dbReference type="GO" id="GO:0003924">
    <property type="term" value="F:GTPase activity"/>
    <property type="evidence" value="ECO:0007669"/>
    <property type="project" value="InterPro"/>
</dbReference>
<reference evidence="7" key="1">
    <citation type="journal article" date="2020" name="mSystems">
        <title>Genome- and Community-Level Interaction Insights into Carbon Utilization and Element Cycling Functions of Hydrothermarchaeota in Hydrothermal Sediment.</title>
        <authorList>
            <person name="Zhou Z."/>
            <person name="Liu Y."/>
            <person name="Xu W."/>
            <person name="Pan J."/>
            <person name="Luo Z.H."/>
            <person name="Li M."/>
        </authorList>
    </citation>
    <scope>NUCLEOTIDE SEQUENCE [LARGE SCALE GENOMIC DNA]</scope>
    <source>
        <strain evidence="7">SpSt-210</strain>
    </source>
</reference>
<keyword evidence="4" id="KW-0342">GTP-binding</keyword>
<evidence type="ECO:0000259" key="6">
    <source>
        <dbReference type="SMART" id="SM00382"/>
    </source>
</evidence>
<evidence type="ECO:0000256" key="2">
    <source>
        <dbReference type="ARBA" id="ARBA00022741"/>
    </source>
</evidence>
<dbReference type="InterPro" id="IPR052040">
    <property type="entry name" value="GTPase/Isobutyryl-CoA_mutase"/>
</dbReference>
<dbReference type="SMART" id="SM00382">
    <property type="entry name" value="AAA"/>
    <property type="match status" value="1"/>
</dbReference>
<proteinExistence type="inferred from homology"/>
<evidence type="ECO:0000256" key="3">
    <source>
        <dbReference type="ARBA" id="ARBA00022801"/>
    </source>
</evidence>
<dbReference type="SUPFAM" id="SSF52540">
    <property type="entry name" value="P-loop containing nucleoside triphosphate hydrolases"/>
    <property type="match status" value="1"/>
</dbReference>
<dbReference type="PANTHER" id="PTHR43087:SF1">
    <property type="entry name" value="LAO_AO TRANSPORT SYSTEM ATPASE"/>
    <property type="match status" value="1"/>
</dbReference>
<evidence type="ECO:0000256" key="4">
    <source>
        <dbReference type="ARBA" id="ARBA00023134"/>
    </source>
</evidence>
<feature type="domain" description="AAA+ ATPase" evidence="6">
    <location>
        <begin position="43"/>
        <end position="253"/>
    </location>
</feature>
<dbReference type="NCBIfam" id="TIGR00750">
    <property type="entry name" value="lao"/>
    <property type="match status" value="1"/>
</dbReference>
<dbReference type="GO" id="GO:0005525">
    <property type="term" value="F:GTP binding"/>
    <property type="evidence" value="ECO:0007669"/>
    <property type="project" value="UniProtKB-KW"/>
</dbReference>
<sequence>MTDLLERFRAGERRALARLLSHVENRTPFGIQAERELYPLTGRAHLIGITGPPGAGKSTLVAGLIREARRQSLTVAVLAVDPTSPVSGGAVMGDRIRMLDVQSDEGVFIRSVTGRGRGGGLAPALCAMAHVLDAFGFDLVLLETVGAGQDDVDVARLADTTVLVLVPGLGDGVQSLKAGTLEVADIFVVNKADLPGANQVVRDLQVMQRLMVGAAEQAPILSTVATTGEGIDQVLRAILEHRRQLESHGQLTERTQRRLLAEARYLALEALADQLDEVLETLPAEDRASLETRQLDPRTLAMRLIERLRLSFPASRS</sequence>
<evidence type="ECO:0000256" key="5">
    <source>
        <dbReference type="ARBA" id="ARBA00023186"/>
    </source>
</evidence>
<keyword evidence="5" id="KW-0143">Chaperone</keyword>
<dbReference type="EMBL" id="DSIY01000204">
    <property type="protein sequence ID" value="HEG91491.1"/>
    <property type="molecule type" value="Genomic_DNA"/>
</dbReference>